<keyword evidence="3" id="KW-1185">Reference proteome</keyword>
<name>A0A7W9BUZ1_9SPHN</name>
<dbReference type="RefSeq" id="WP_157176896.1">
    <property type="nucleotide sequence ID" value="NZ_BMJP01000005.1"/>
</dbReference>
<dbReference type="EMBL" id="JACIJR010000007">
    <property type="protein sequence ID" value="MBB5730611.1"/>
    <property type="molecule type" value="Genomic_DNA"/>
</dbReference>
<protein>
    <recommendedName>
        <fullName evidence="1">Endonuclease NucS C-terminal domain-containing protein</fullName>
    </recommendedName>
</protein>
<reference evidence="2 3" key="1">
    <citation type="submission" date="2020-08" db="EMBL/GenBank/DDBJ databases">
        <title>Genomic Encyclopedia of Type Strains, Phase IV (KMG-IV): sequencing the most valuable type-strain genomes for metagenomic binning, comparative biology and taxonomic classification.</title>
        <authorList>
            <person name="Goeker M."/>
        </authorList>
    </citation>
    <scope>NUCLEOTIDE SEQUENCE [LARGE SCALE GENOMIC DNA]</scope>
    <source>
        <strain evidence="2 3">DSM 103336</strain>
    </source>
</reference>
<comment type="caution">
    <text evidence="2">The sequence shown here is derived from an EMBL/GenBank/DDBJ whole genome shotgun (WGS) entry which is preliminary data.</text>
</comment>
<proteinExistence type="predicted"/>
<dbReference type="AlphaFoldDB" id="A0A7W9BUZ1"/>
<evidence type="ECO:0000313" key="2">
    <source>
        <dbReference type="EMBL" id="MBB5730611.1"/>
    </source>
</evidence>
<gene>
    <name evidence="2" type="ORF">FHS99_003114</name>
</gene>
<feature type="domain" description="Endonuclease NucS C-terminal" evidence="1">
    <location>
        <begin position="22"/>
        <end position="115"/>
    </location>
</feature>
<dbReference type="GO" id="GO:0003676">
    <property type="term" value="F:nucleic acid binding"/>
    <property type="evidence" value="ECO:0007669"/>
    <property type="project" value="InterPro"/>
</dbReference>
<dbReference type="Gene3D" id="3.40.1350.10">
    <property type="match status" value="1"/>
</dbReference>
<dbReference type="Proteomes" id="UP000546701">
    <property type="component" value="Unassembled WGS sequence"/>
</dbReference>
<dbReference type="InterPro" id="IPR048301">
    <property type="entry name" value="NucS_C"/>
</dbReference>
<accession>A0A7W9BUZ1</accession>
<dbReference type="Pfam" id="PF01939">
    <property type="entry name" value="NucS_C"/>
    <property type="match status" value="1"/>
</dbReference>
<dbReference type="InterPro" id="IPR011856">
    <property type="entry name" value="tRNA_endonuc-like_dom_sf"/>
</dbReference>
<dbReference type="OrthoDB" id="570199at2"/>
<dbReference type="GO" id="GO:0004519">
    <property type="term" value="F:endonuclease activity"/>
    <property type="evidence" value="ECO:0007669"/>
    <property type="project" value="InterPro"/>
</dbReference>
<sequence length="180" mass="19827">MSIWTMSTPPVALPRIKLEKVSELAHMIVTAPKMPLGDWMIMGRQVATGWGGVIDLLAIDANGSVILIQLEREIADRSAVATVLNYASWLQNSSLCELEAIYGIFSSGRSLLDDAAERFGAFVSTINPASNPQLAIVALDFAPDASRTISYLVSRGVMITRIQYWLFEIDNHRLVTFKTL</sequence>
<evidence type="ECO:0000259" key="1">
    <source>
        <dbReference type="Pfam" id="PF01939"/>
    </source>
</evidence>
<organism evidence="2 3">
    <name type="scientific">Sphingomonas prati</name>
    <dbReference type="NCBI Taxonomy" id="1843237"/>
    <lineage>
        <taxon>Bacteria</taxon>
        <taxon>Pseudomonadati</taxon>
        <taxon>Pseudomonadota</taxon>
        <taxon>Alphaproteobacteria</taxon>
        <taxon>Sphingomonadales</taxon>
        <taxon>Sphingomonadaceae</taxon>
        <taxon>Sphingomonas</taxon>
    </lineage>
</organism>
<evidence type="ECO:0000313" key="3">
    <source>
        <dbReference type="Proteomes" id="UP000546701"/>
    </source>
</evidence>